<evidence type="ECO:0000313" key="3">
    <source>
        <dbReference type="EMBL" id="AHH16458.1"/>
    </source>
</evidence>
<dbReference type="AlphaFoldDB" id="W5TBX6"/>
<dbReference type="InterPro" id="IPR004401">
    <property type="entry name" value="YbaB/EbfC"/>
</dbReference>
<keyword evidence="3" id="KW-0238">DNA-binding</keyword>
<evidence type="ECO:0000256" key="2">
    <source>
        <dbReference type="SAM" id="MobiDB-lite"/>
    </source>
</evidence>
<sequence length="142" mass="15696">MDRAGLPDDHIRYQARTEVNQLLDDYEEQTARLAEVRRQLDSVRIQARSTDKTIEVGVDSAGIVTDIKLEPAALRRKPEDLARALTEVIREAALHAHKHTAQAVAPLSDIVGPLPDLPDLLPGAPSLRERLPDESDEDAAPR</sequence>
<dbReference type="InterPro" id="IPR036894">
    <property type="entry name" value="YbaB-like_sf"/>
</dbReference>
<keyword evidence="1" id="KW-0175">Coiled coil</keyword>
<dbReference type="STRING" id="1415166.NONO_c16570"/>
<dbReference type="Pfam" id="PF02575">
    <property type="entry name" value="YbaB_DNA_bd"/>
    <property type="match status" value="1"/>
</dbReference>
<feature type="compositionally biased region" description="Basic and acidic residues" evidence="2">
    <location>
        <begin position="127"/>
        <end position="142"/>
    </location>
</feature>
<dbReference type="GO" id="GO:0003677">
    <property type="term" value="F:DNA binding"/>
    <property type="evidence" value="ECO:0007669"/>
    <property type="project" value="UniProtKB-KW"/>
</dbReference>
<evidence type="ECO:0000256" key="1">
    <source>
        <dbReference type="SAM" id="Coils"/>
    </source>
</evidence>
<feature type="coiled-coil region" evidence="1">
    <location>
        <begin position="19"/>
        <end position="46"/>
    </location>
</feature>
<accession>W5TBX6</accession>
<dbReference type="RefSeq" id="WP_025347971.1">
    <property type="nucleotide sequence ID" value="NZ_CP006850.1"/>
</dbReference>
<evidence type="ECO:0000313" key="4">
    <source>
        <dbReference type="Proteomes" id="UP000019150"/>
    </source>
</evidence>
<gene>
    <name evidence="3" type="ORF">NONO_c16570</name>
</gene>
<organism evidence="3 4">
    <name type="scientific">Nocardia nova SH22a</name>
    <dbReference type="NCBI Taxonomy" id="1415166"/>
    <lineage>
        <taxon>Bacteria</taxon>
        <taxon>Bacillati</taxon>
        <taxon>Actinomycetota</taxon>
        <taxon>Actinomycetes</taxon>
        <taxon>Mycobacteriales</taxon>
        <taxon>Nocardiaceae</taxon>
        <taxon>Nocardia</taxon>
    </lineage>
</organism>
<dbReference type="OrthoDB" id="4570768at2"/>
<proteinExistence type="predicted"/>
<dbReference type="PATRIC" id="fig|1415166.3.peg.1686"/>
<protein>
    <submittedName>
        <fullName evidence="3">Putative DNA-binding protein</fullName>
    </submittedName>
</protein>
<keyword evidence="4" id="KW-1185">Reference proteome</keyword>
<name>W5TBX6_9NOCA</name>
<dbReference type="HOGENOM" id="CLU_1813809_0_0_11"/>
<dbReference type="EMBL" id="CP006850">
    <property type="protein sequence ID" value="AHH16458.1"/>
    <property type="molecule type" value="Genomic_DNA"/>
</dbReference>
<dbReference type="SUPFAM" id="SSF82607">
    <property type="entry name" value="YbaB-like"/>
    <property type="match status" value="1"/>
</dbReference>
<dbReference type="KEGG" id="nno:NONO_c16570"/>
<dbReference type="eggNOG" id="COG0718">
    <property type="taxonomic scope" value="Bacteria"/>
</dbReference>
<dbReference type="Proteomes" id="UP000019150">
    <property type="component" value="Chromosome"/>
</dbReference>
<dbReference type="Gene3D" id="3.30.1310.10">
    <property type="entry name" value="Nucleoid-associated protein YbaB-like domain"/>
    <property type="match status" value="1"/>
</dbReference>
<reference evidence="3 4" key="1">
    <citation type="journal article" date="2014" name="Appl. Environ. Microbiol.">
        <title>Insights into the Microbial Degradation of Rubber and Gutta-Percha by Analysis of the Complete Genome of Nocardia nova SH22a.</title>
        <authorList>
            <person name="Luo Q."/>
            <person name="Hiessl S."/>
            <person name="Poehlein A."/>
            <person name="Daniel R."/>
            <person name="Steinbuchel A."/>
        </authorList>
    </citation>
    <scope>NUCLEOTIDE SEQUENCE [LARGE SCALE GENOMIC DNA]</scope>
    <source>
        <strain evidence="3">SH22a</strain>
    </source>
</reference>
<feature type="region of interest" description="Disordered" evidence="2">
    <location>
        <begin position="114"/>
        <end position="142"/>
    </location>
</feature>